<dbReference type="Pfam" id="PF23276">
    <property type="entry name" value="TPR_24"/>
    <property type="match status" value="1"/>
</dbReference>
<evidence type="ECO:0000256" key="1">
    <source>
        <dbReference type="ARBA" id="ARBA00022737"/>
    </source>
</evidence>
<feature type="repeat" description="PPR" evidence="2">
    <location>
        <begin position="211"/>
        <end position="245"/>
    </location>
</feature>
<dbReference type="InterPro" id="IPR057027">
    <property type="entry name" value="TPR_mt"/>
</dbReference>
<accession>A0A812I7C9</accession>
<dbReference type="AlphaFoldDB" id="A0A812I7C9"/>
<dbReference type="NCBIfam" id="TIGR00756">
    <property type="entry name" value="PPR"/>
    <property type="match status" value="2"/>
</dbReference>
<evidence type="ECO:0000313" key="5">
    <source>
        <dbReference type="Proteomes" id="UP000604046"/>
    </source>
</evidence>
<dbReference type="PANTHER" id="PTHR47938">
    <property type="entry name" value="RESPIRATORY COMPLEX I CHAPERONE (CIA84), PUTATIVE (AFU_ORTHOLOGUE AFUA_2G06020)-RELATED"/>
    <property type="match status" value="1"/>
</dbReference>
<proteinExistence type="predicted"/>
<dbReference type="Proteomes" id="UP000604046">
    <property type="component" value="Unassembled WGS sequence"/>
</dbReference>
<dbReference type="GO" id="GO:0003729">
    <property type="term" value="F:mRNA binding"/>
    <property type="evidence" value="ECO:0007669"/>
    <property type="project" value="TreeGrafter"/>
</dbReference>
<keyword evidence="5" id="KW-1185">Reference proteome</keyword>
<dbReference type="Gene3D" id="1.25.40.10">
    <property type="entry name" value="Tetratricopeptide repeat domain"/>
    <property type="match status" value="3"/>
</dbReference>
<comment type="caution">
    <text evidence="4">The sequence shown here is derived from an EMBL/GenBank/DDBJ whole genome shotgun (WGS) entry which is preliminary data.</text>
</comment>
<feature type="domain" description="Pentatricopeptide repeat-containing protein-mitochondrial" evidence="3">
    <location>
        <begin position="187"/>
        <end position="305"/>
    </location>
</feature>
<dbReference type="InterPro" id="IPR011990">
    <property type="entry name" value="TPR-like_helical_dom_sf"/>
</dbReference>
<evidence type="ECO:0000259" key="3">
    <source>
        <dbReference type="Pfam" id="PF23276"/>
    </source>
</evidence>
<keyword evidence="1" id="KW-0677">Repeat</keyword>
<evidence type="ECO:0000313" key="4">
    <source>
        <dbReference type="EMBL" id="CAE7027158.1"/>
    </source>
</evidence>
<dbReference type="OrthoDB" id="413822at2759"/>
<dbReference type="EMBL" id="CAJNDS010000202">
    <property type="protein sequence ID" value="CAE7027158.1"/>
    <property type="molecule type" value="Genomic_DNA"/>
</dbReference>
<dbReference type="PROSITE" id="PS51375">
    <property type="entry name" value="PPR"/>
    <property type="match status" value="3"/>
</dbReference>
<evidence type="ECO:0000256" key="2">
    <source>
        <dbReference type="PROSITE-ProRule" id="PRU00708"/>
    </source>
</evidence>
<dbReference type="Pfam" id="PF13812">
    <property type="entry name" value="PPR_3"/>
    <property type="match status" value="1"/>
</dbReference>
<feature type="repeat" description="PPR" evidence="2">
    <location>
        <begin position="281"/>
        <end position="315"/>
    </location>
</feature>
<name>A0A812I7C9_9DINO</name>
<organism evidence="4 5">
    <name type="scientific">Symbiodinium natans</name>
    <dbReference type="NCBI Taxonomy" id="878477"/>
    <lineage>
        <taxon>Eukaryota</taxon>
        <taxon>Sar</taxon>
        <taxon>Alveolata</taxon>
        <taxon>Dinophyceae</taxon>
        <taxon>Suessiales</taxon>
        <taxon>Symbiodiniaceae</taxon>
        <taxon>Symbiodinium</taxon>
    </lineage>
</organism>
<dbReference type="InterPro" id="IPR002885">
    <property type="entry name" value="PPR_rpt"/>
</dbReference>
<feature type="repeat" description="PPR" evidence="2">
    <location>
        <begin position="110"/>
        <end position="144"/>
    </location>
</feature>
<reference evidence="4" key="1">
    <citation type="submission" date="2021-02" db="EMBL/GenBank/DDBJ databases">
        <authorList>
            <person name="Dougan E. K."/>
            <person name="Rhodes N."/>
            <person name="Thang M."/>
            <person name="Chan C."/>
        </authorList>
    </citation>
    <scope>NUCLEOTIDE SEQUENCE</scope>
</reference>
<sequence length="348" mass="38856">MTALTRQKQWRTALRVFAESRDAAGTDKQMYKAAMKAWSCGHSWQQVIGLLAEEQATLGGDQGLDDALGALCEASSSLLKVTGSKARSSSSALAASRLLADMRKRKLPPAARLYNQAIAAHARVGDLDQALELIRQMREEGLPPTPQMYRSCLRAFQAARHWEQALMLLQEVSPDDAASFEEGIFACSGSGRWQLATELLNEMQARDLPVKGVTYATLVTACVRAKQWRSALYFLHEMERTGADKSEKNKVILYGAVITTFNWQRALWMLREMPAREVLPNVITYGAVASVCNRARKYLYSMELHEEMQQKELHPDIPSFKLAVGACRGRLQELLKAQPQKGGRQKLL</sequence>
<gene>
    <name evidence="4" type="ORF">SNAT2548_LOCUS3322</name>
</gene>
<dbReference type="PANTHER" id="PTHR47938:SF35">
    <property type="entry name" value="PENTATRICOPEPTIDE REPEAT-CONTAINING PROTEIN 4, MITOCHONDRIAL-RELATED"/>
    <property type="match status" value="1"/>
</dbReference>
<protein>
    <recommendedName>
        <fullName evidence="3">Pentatricopeptide repeat-containing protein-mitochondrial domain-containing protein</fullName>
    </recommendedName>
</protein>